<protein>
    <submittedName>
        <fullName evidence="2">Iron ABC transporter permease</fullName>
    </submittedName>
</protein>
<gene>
    <name evidence="2" type="ORF">J7302_13150</name>
</gene>
<dbReference type="Proteomes" id="UP001519667">
    <property type="component" value="Unassembled WGS sequence"/>
</dbReference>
<evidence type="ECO:0000313" key="3">
    <source>
        <dbReference type="Proteomes" id="UP001519667"/>
    </source>
</evidence>
<dbReference type="SUPFAM" id="SSF159245">
    <property type="entry name" value="AttH-like"/>
    <property type="match status" value="1"/>
</dbReference>
<keyword evidence="3" id="KW-1185">Reference proteome</keyword>
<accession>A0ABS5XJ25</accession>
<sequence>MSPSLRVALFTGLLLVGCDAEPPLEEGFAGLGSAAAQFAQVTPDRAFSFPADHGAHPDYRIEWWYVTANLEDEQGRAWGVQWTLFRNALQPGSTEPGWNNQNLWMGHAGLTGPDGHRSAERFARGGVGQAGVETSPFKAWIDDWRFSSQSPANEGLSDLQLLASGGSFEYQLFLASRSPLVLHGEQGFSRKSGQGQASYYYSQPFFQARGTIRLEGTTYRVKGQAWLDREWSSQPLAPDQQGWDWFSLHLDSGEKLMLFQLRQTDGKHYRAGTWISAAGEPRMLGNQDVVLTPLQQSRVAGRQLPTRWSLRVPSEGFDITSTPVQENAWMDTRFPYWEGPVRFSGSHQGVGYLEMTGY</sequence>
<name>A0ABS5XJ25_9GAMM</name>
<dbReference type="Gene3D" id="2.40.370.10">
    <property type="entry name" value="AttH-like domain"/>
    <property type="match status" value="2"/>
</dbReference>
<organism evidence="2 3">
    <name type="scientific">Metapseudomonas boanensis</name>
    <dbReference type="NCBI Taxonomy" id="2822138"/>
    <lineage>
        <taxon>Bacteria</taxon>
        <taxon>Pseudomonadati</taxon>
        <taxon>Pseudomonadota</taxon>
        <taxon>Gammaproteobacteria</taxon>
        <taxon>Pseudomonadales</taxon>
        <taxon>Pseudomonadaceae</taxon>
        <taxon>Metapseudomonas</taxon>
    </lineage>
</organism>
<dbReference type="InterPro" id="IPR010791">
    <property type="entry name" value="AttH_dom"/>
</dbReference>
<dbReference type="Pfam" id="PF17186">
    <property type="entry name" value="Lipocalin_9"/>
    <property type="match status" value="1"/>
</dbReference>
<evidence type="ECO:0000313" key="2">
    <source>
        <dbReference type="EMBL" id="MBT8767060.1"/>
    </source>
</evidence>
<feature type="domain" description="AttH" evidence="1">
    <location>
        <begin position="61"/>
        <end position="233"/>
    </location>
</feature>
<dbReference type="PANTHER" id="PTHR38591:SF1">
    <property type="entry name" value="BLL1000 PROTEIN"/>
    <property type="match status" value="1"/>
</dbReference>
<comment type="caution">
    <text evidence="2">The sequence shown here is derived from an EMBL/GenBank/DDBJ whole genome shotgun (WGS) entry which is preliminary data.</text>
</comment>
<dbReference type="PANTHER" id="PTHR38591">
    <property type="entry name" value="HYDROLASE"/>
    <property type="match status" value="1"/>
</dbReference>
<reference evidence="2 3" key="1">
    <citation type="submission" date="2021-04" db="EMBL/GenBank/DDBJ databases">
        <title>Pseudomonas boanensis sp. nov., a bacterium isolated from river water used for household purposes in Boane District, Mozambique.</title>
        <authorList>
            <person name="Nicklasson M."/>
            <person name="Martin-Rodriguez A.J."/>
            <person name="Thorell K."/>
            <person name="Neves L."/>
            <person name="Mussagy A."/>
            <person name="Rydberg H.A."/>
            <person name="Hernroth B."/>
            <person name="Svensson-Stadler L."/>
            <person name="Sjoling A."/>
        </authorList>
    </citation>
    <scope>NUCLEOTIDE SEQUENCE [LARGE SCALE GENOMIC DNA]</scope>
    <source>
        <strain evidence="2 3">DB1</strain>
    </source>
</reference>
<dbReference type="InterPro" id="IPR023374">
    <property type="entry name" value="AttH-like_dom_sf"/>
</dbReference>
<evidence type="ECO:0000259" key="1">
    <source>
        <dbReference type="Pfam" id="PF07143"/>
    </source>
</evidence>
<dbReference type="PROSITE" id="PS51257">
    <property type="entry name" value="PROKAR_LIPOPROTEIN"/>
    <property type="match status" value="1"/>
</dbReference>
<dbReference type="RefSeq" id="WP_215375151.1">
    <property type="nucleotide sequence ID" value="NZ_JAGTIS010000006.1"/>
</dbReference>
<dbReference type="Pfam" id="PF07143">
    <property type="entry name" value="CrtC"/>
    <property type="match status" value="1"/>
</dbReference>
<dbReference type="EMBL" id="JAGTIS010000006">
    <property type="protein sequence ID" value="MBT8767060.1"/>
    <property type="molecule type" value="Genomic_DNA"/>
</dbReference>
<proteinExistence type="predicted"/>